<sequence>MKINKYIPIILFLVGIVMGHSQERKVLSLKEAISIATTKSNEATLFNLKVNTSKLEMETMKNNQYPSVKLSGQFLQLTNANVDSNLNSGSTSTEKSDPIKVSQLFLGQANVSMPIFNGFKLKNSILASENVYKSETFSATHTKEQLAIHVVELFAKLYQAQEMAALITENLKSAQQRTKDFSAMVDNGLMARNDLLKAQLQESNIQLSLESAHKNVNVINYQMVTLLQLPENTKIEIDIETIKNDMAKNQNVVLNGQRSDLEALNFKQKASEAGIQIAKSGYYPSLALVGGYIAFDLKDVMSVSNAMNVGIGLSYDLASIFKNGKEVKLAKSKVEQTKAAVAILTDKIKEETQEAQENYNLCLKQNIVYTKAVEQATENYRIVKDKYDNSLSTTNDLLEADVQQLQTKINLALSQADIALKYYQLQFVAGKLINSFNLSQN</sequence>
<keyword evidence="4" id="KW-1134">Transmembrane beta strand</keyword>
<evidence type="ECO:0000256" key="5">
    <source>
        <dbReference type="ARBA" id="ARBA00022692"/>
    </source>
</evidence>
<dbReference type="GO" id="GO:0015288">
    <property type="term" value="F:porin activity"/>
    <property type="evidence" value="ECO:0007669"/>
    <property type="project" value="TreeGrafter"/>
</dbReference>
<dbReference type="GO" id="GO:1990281">
    <property type="term" value="C:efflux pump complex"/>
    <property type="evidence" value="ECO:0007669"/>
    <property type="project" value="TreeGrafter"/>
</dbReference>
<dbReference type="PANTHER" id="PTHR30026">
    <property type="entry name" value="OUTER MEMBRANE PROTEIN TOLC"/>
    <property type="match status" value="1"/>
</dbReference>
<evidence type="ECO:0000256" key="6">
    <source>
        <dbReference type="ARBA" id="ARBA00023136"/>
    </source>
</evidence>
<evidence type="ECO:0000256" key="4">
    <source>
        <dbReference type="ARBA" id="ARBA00022452"/>
    </source>
</evidence>
<dbReference type="Proteomes" id="UP000290283">
    <property type="component" value="Unassembled WGS sequence"/>
</dbReference>
<dbReference type="InterPro" id="IPR051906">
    <property type="entry name" value="TolC-like"/>
</dbReference>
<dbReference type="OrthoDB" id="680214at2"/>
<dbReference type="AlphaFoldDB" id="A0A4Q1K349"/>
<keyword evidence="5" id="KW-0812">Transmembrane</keyword>
<keyword evidence="9" id="KW-1185">Reference proteome</keyword>
<reference evidence="9" key="1">
    <citation type="submission" date="2019-01" db="EMBL/GenBank/DDBJ databases">
        <title>Cytophagaceae bacterium strain CAR-16.</title>
        <authorList>
            <person name="Chen W.-M."/>
        </authorList>
    </citation>
    <scope>NUCLEOTIDE SEQUENCE [LARGE SCALE GENOMIC DNA]</scope>
    <source>
        <strain evidence="9">LLJ-11</strain>
    </source>
</reference>
<evidence type="ECO:0000256" key="3">
    <source>
        <dbReference type="ARBA" id="ARBA00022448"/>
    </source>
</evidence>
<evidence type="ECO:0000256" key="7">
    <source>
        <dbReference type="ARBA" id="ARBA00023237"/>
    </source>
</evidence>
<evidence type="ECO:0000313" key="9">
    <source>
        <dbReference type="Proteomes" id="UP000290283"/>
    </source>
</evidence>
<name>A0A4Q1K349_9FLAO</name>
<dbReference type="RefSeq" id="WP_129435625.1">
    <property type="nucleotide sequence ID" value="NZ_SBKO01000002.1"/>
</dbReference>
<keyword evidence="3" id="KW-0813">Transport</keyword>
<dbReference type="InterPro" id="IPR003423">
    <property type="entry name" value="OMP_efflux"/>
</dbReference>
<gene>
    <name evidence="8" type="ORF">EQG63_06890</name>
</gene>
<dbReference type="SUPFAM" id="SSF56954">
    <property type="entry name" value="Outer membrane efflux proteins (OEP)"/>
    <property type="match status" value="1"/>
</dbReference>
<dbReference type="EMBL" id="SBKO01000002">
    <property type="protein sequence ID" value="RXR19167.1"/>
    <property type="molecule type" value="Genomic_DNA"/>
</dbReference>
<evidence type="ECO:0000256" key="1">
    <source>
        <dbReference type="ARBA" id="ARBA00004442"/>
    </source>
</evidence>
<dbReference type="Gene3D" id="1.20.1600.10">
    <property type="entry name" value="Outer membrane efflux proteins (OEP)"/>
    <property type="match status" value="1"/>
</dbReference>
<comment type="similarity">
    <text evidence="2">Belongs to the outer membrane factor (OMF) (TC 1.B.17) family.</text>
</comment>
<keyword evidence="6" id="KW-0472">Membrane</keyword>
<comment type="subcellular location">
    <subcellularLocation>
        <location evidence="1">Cell outer membrane</location>
    </subcellularLocation>
</comment>
<protein>
    <submittedName>
        <fullName evidence="8">TolC family protein</fullName>
    </submittedName>
</protein>
<comment type="caution">
    <text evidence="8">The sequence shown here is derived from an EMBL/GenBank/DDBJ whole genome shotgun (WGS) entry which is preliminary data.</text>
</comment>
<dbReference type="GO" id="GO:0009279">
    <property type="term" value="C:cell outer membrane"/>
    <property type="evidence" value="ECO:0007669"/>
    <property type="project" value="UniProtKB-SubCell"/>
</dbReference>
<proteinExistence type="inferred from homology"/>
<dbReference type="Pfam" id="PF02321">
    <property type="entry name" value="OEP"/>
    <property type="match status" value="2"/>
</dbReference>
<dbReference type="PANTHER" id="PTHR30026:SF20">
    <property type="entry name" value="OUTER MEMBRANE PROTEIN TOLC"/>
    <property type="match status" value="1"/>
</dbReference>
<dbReference type="GO" id="GO:0015562">
    <property type="term" value="F:efflux transmembrane transporter activity"/>
    <property type="evidence" value="ECO:0007669"/>
    <property type="project" value="InterPro"/>
</dbReference>
<organism evidence="8 9">
    <name type="scientific">Flavobacterium amnicola</name>
    <dbReference type="NCBI Taxonomy" id="2506422"/>
    <lineage>
        <taxon>Bacteria</taxon>
        <taxon>Pseudomonadati</taxon>
        <taxon>Bacteroidota</taxon>
        <taxon>Flavobacteriia</taxon>
        <taxon>Flavobacteriales</taxon>
        <taxon>Flavobacteriaceae</taxon>
        <taxon>Flavobacterium</taxon>
    </lineage>
</organism>
<evidence type="ECO:0000256" key="2">
    <source>
        <dbReference type="ARBA" id="ARBA00007613"/>
    </source>
</evidence>
<keyword evidence="7" id="KW-0998">Cell outer membrane</keyword>
<evidence type="ECO:0000313" key="8">
    <source>
        <dbReference type="EMBL" id="RXR19167.1"/>
    </source>
</evidence>
<accession>A0A4Q1K349</accession>